<name>A0A1D9M982_9RHOB</name>
<evidence type="ECO:0000256" key="1">
    <source>
        <dbReference type="SAM" id="SignalP"/>
    </source>
</evidence>
<evidence type="ECO:0000313" key="2">
    <source>
        <dbReference type="EMBL" id="AOZ68425.1"/>
    </source>
</evidence>
<dbReference type="STRING" id="1850250.LPB142_03105"/>
<dbReference type="RefSeq" id="WP_068766099.1">
    <property type="nucleotide sequence ID" value="NZ_CP017781.1"/>
</dbReference>
<keyword evidence="3" id="KW-1185">Reference proteome</keyword>
<gene>
    <name evidence="2" type="ORF">LPB142_03105</name>
</gene>
<proteinExistence type="predicted"/>
<protein>
    <submittedName>
        <fullName evidence="2">Uncharacterized protein</fullName>
    </submittedName>
</protein>
<feature type="chain" id="PRO_5009443395" evidence="1">
    <location>
        <begin position="27"/>
        <end position="117"/>
    </location>
</feature>
<organism evidence="2 3">
    <name type="scientific">Rhodobacter xanthinilyticus</name>
    <dbReference type="NCBI Taxonomy" id="1850250"/>
    <lineage>
        <taxon>Bacteria</taxon>
        <taxon>Pseudomonadati</taxon>
        <taxon>Pseudomonadota</taxon>
        <taxon>Alphaproteobacteria</taxon>
        <taxon>Rhodobacterales</taxon>
        <taxon>Rhodobacter group</taxon>
        <taxon>Rhodobacter</taxon>
    </lineage>
</organism>
<reference evidence="2 3" key="1">
    <citation type="submission" date="2016-10" db="EMBL/GenBank/DDBJ databases">
        <title>Rhodobacter sp. LPB0142, isolated from sea water.</title>
        <authorList>
            <person name="Kim E."/>
            <person name="Yi H."/>
        </authorList>
    </citation>
    <scope>NUCLEOTIDE SEQUENCE [LARGE SCALE GENOMIC DNA]</scope>
    <source>
        <strain evidence="2 3">LPB0142</strain>
    </source>
</reference>
<dbReference type="AlphaFoldDB" id="A0A1D9M982"/>
<feature type="signal peptide" evidence="1">
    <location>
        <begin position="1"/>
        <end position="26"/>
    </location>
</feature>
<keyword evidence="1" id="KW-0732">Signal</keyword>
<evidence type="ECO:0000313" key="3">
    <source>
        <dbReference type="Proteomes" id="UP000176562"/>
    </source>
</evidence>
<sequence>MNRRFAQSALAILLSAILSVTSLTMAVARGQTRVAGEFVICTGYGITTIQVDENGEPVGPVHLCPDMVLGLMAALDTPAPTLTRPEGQGLRLEPLAVVLSAGLAAPQPRARDPPTAA</sequence>
<dbReference type="KEGG" id="rhp:LPB142_03105"/>
<accession>A0A1D9M982</accession>
<dbReference type="EMBL" id="CP017781">
    <property type="protein sequence ID" value="AOZ68425.1"/>
    <property type="molecule type" value="Genomic_DNA"/>
</dbReference>
<dbReference type="Proteomes" id="UP000176562">
    <property type="component" value="Chromosome"/>
</dbReference>